<accession>A0A2P2R0R8</accession>
<dbReference type="AlphaFoldDB" id="A0A2P2R0R8"/>
<proteinExistence type="predicted"/>
<dbReference type="EMBL" id="GGEC01092365">
    <property type="protein sequence ID" value="MBX72849.1"/>
    <property type="molecule type" value="Transcribed_RNA"/>
</dbReference>
<protein>
    <submittedName>
        <fullName evidence="1">Uncharacterized protein</fullName>
    </submittedName>
</protein>
<reference evidence="1" key="1">
    <citation type="submission" date="2018-02" db="EMBL/GenBank/DDBJ databases">
        <title>Rhizophora mucronata_Transcriptome.</title>
        <authorList>
            <person name="Meera S.P."/>
            <person name="Sreeshan A."/>
            <person name="Augustine A."/>
        </authorList>
    </citation>
    <scope>NUCLEOTIDE SEQUENCE</scope>
    <source>
        <tissue evidence="1">Leaf</tissue>
    </source>
</reference>
<name>A0A2P2R0R8_RHIMU</name>
<organism evidence="1">
    <name type="scientific">Rhizophora mucronata</name>
    <name type="common">Asiatic mangrove</name>
    <dbReference type="NCBI Taxonomy" id="61149"/>
    <lineage>
        <taxon>Eukaryota</taxon>
        <taxon>Viridiplantae</taxon>
        <taxon>Streptophyta</taxon>
        <taxon>Embryophyta</taxon>
        <taxon>Tracheophyta</taxon>
        <taxon>Spermatophyta</taxon>
        <taxon>Magnoliopsida</taxon>
        <taxon>eudicotyledons</taxon>
        <taxon>Gunneridae</taxon>
        <taxon>Pentapetalae</taxon>
        <taxon>rosids</taxon>
        <taxon>fabids</taxon>
        <taxon>Malpighiales</taxon>
        <taxon>Rhizophoraceae</taxon>
        <taxon>Rhizophora</taxon>
    </lineage>
</organism>
<sequence length="26" mass="3258">MDRHHEKRNKKRGHYCPEFTTLCNKK</sequence>
<evidence type="ECO:0000313" key="1">
    <source>
        <dbReference type="EMBL" id="MBX72849.1"/>
    </source>
</evidence>